<accession>A0A2T0U3G5</accession>
<protein>
    <submittedName>
        <fullName evidence="5">Periplasmic chaperone for outer membrane proteins Skp</fullName>
    </submittedName>
</protein>
<evidence type="ECO:0000256" key="1">
    <source>
        <dbReference type="ARBA" id="ARBA00009091"/>
    </source>
</evidence>
<dbReference type="SUPFAM" id="SSF111384">
    <property type="entry name" value="OmpH-like"/>
    <property type="match status" value="1"/>
</dbReference>
<keyword evidence="2 4" id="KW-0732">Signal</keyword>
<dbReference type="OrthoDB" id="1524711at2"/>
<dbReference type="InterPro" id="IPR005632">
    <property type="entry name" value="Chaperone_Skp"/>
</dbReference>
<dbReference type="AlphaFoldDB" id="A0A2T0U3G5"/>
<evidence type="ECO:0000256" key="3">
    <source>
        <dbReference type="SAM" id="Coils"/>
    </source>
</evidence>
<dbReference type="SMART" id="SM00935">
    <property type="entry name" value="OmpH"/>
    <property type="match status" value="1"/>
</dbReference>
<proteinExistence type="inferred from homology"/>
<dbReference type="PANTHER" id="PTHR35089:SF1">
    <property type="entry name" value="CHAPERONE PROTEIN SKP"/>
    <property type="match status" value="1"/>
</dbReference>
<dbReference type="Proteomes" id="UP000238034">
    <property type="component" value="Unassembled WGS sequence"/>
</dbReference>
<keyword evidence="6" id="KW-1185">Reference proteome</keyword>
<feature type="coiled-coil region" evidence="3">
    <location>
        <begin position="93"/>
        <end position="120"/>
    </location>
</feature>
<evidence type="ECO:0000313" key="6">
    <source>
        <dbReference type="Proteomes" id="UP000238034"/>
    </source>
</evidence>
<dbReference type="GO" id="GO:0050821">
    <property type="term" value="P:protein stabilization"/>
    <property type="evidence" value="ECO:0007669"/>
    <property type="project" value="TreeGrafter"/>
</dbReference>
<evidence type="ECO:0000313" key="5">
    <source>
        <dbReference type="EMBL" id="PRY52459.1"/>
    </source>
</evidence>
<organism evidence="5 6">
    <name type="scientific">Arcticibacter pallidicorallinus</name>
    <dbReference type="NCBI Taxonomy" id="1259464"/>
    <lineage>
        <taxon>Bacteria</taxon>
        <taxon>Pseudomonadati</taxon>
        <taxon>Bacteroidota</taxon>
        <taxon>Sphingobacteriia</taxon>
        <taxon>Sphingobacteriales</taxon>
        <taxon>Sphingobacteriaceae</taxon>
        <taxon>Arcticibacter</taxon>
    </lineage>
</organism>
<reference evidence="5 6" key="1">
    <citation type="submission" date="2018-03" db="EMBL/GenBank/DDBJ databases">
        <title>Genomic Encyclopedia of Type Strains, Phase III (KMG-III): the genomes of soil and plant-associated and newly described type strains.</title>
        <authorList>
            <person name="Whitman W."/>
        </authorList>
    </citation>
    <scope>NUCLEOTIDE SEQUENCE [LARGE SCALE GENOMIC DNA]</scope>
    <source>
        <strain evidence="5 6">CGMCC 1.9313</strain>
    </source>
</reference>
<dbReference type="EMBL" id="PVTH01000006">
    <property type="protein sequence ID" value="PRY52459.1"/>
    <property type="molecule type" value="Genomic_DNA"/>
</dbReference>
<gene>
    <name evidence="5" type="ORF">B0I27_106220</name>
</gene>
<feature type="chain" id="PRO_5015504646" evidence="4">
    <location>
        <begin position="24"/>
        <end position="186"/>
    </location>
</feature>
<keyword evidence="3" id="KW-0175">Coiled coil</keyword>
<dbReference type="GO" id="GO:0005829">
    <property type="term" value="C:cytosol"/>
    <property type="evidence" value="ECO:0007669"/>
    <property type="project" value="TreeGrafter"/>
</dbReference>
<comment type="caution">
    <text evidence="5">The sequence shown here is derived from an EMBL/GenBank/DDBJ whole genome shotgun (WGS) entry which is preliminary data.</text>
</comment>
<evidence type="ECO:0000256" key="4">
    <source>
        <dbReference type="SAM" id="SignalP"/>
    </source>
</evidence>
<name>A0A2T0U3G5_9SPHI</name>
<comment type="similarity">
    <text evidence="1">Belongs to the Skp family.</text>
</comment>
<dbReference type="Gene3D" id="3.30.910.20">
    <property type="entry name" value="Skp domain"/>
    <property type="match status" value="1"/>
</dbReference>
<dbReference type="Pfam" id="PF03938">
    <property type="entry name" value="OmpH"/>
    <property type="match status" value="1"/>
</dbReference>
<dbReference type="PANTHER" id="PTHR35089">
    <property type="entry name" value="CHAPERONE PROTEIN SKP"/>
    <property type="match status" value="1"/>
</dbReference>
<dbReference type="InterPro" id="IPR024930">
    <property type="entry name" value="Skp_dom_sf"/>
</dbReference>
<sequence>MKNVVKVAVVAVGLFLTGTTVNAQQKFAHINSAELLQLMPEVKTADATFQTFQKQKQTALELMNTEREKKIVAYQEKAKTVSEANKATVGKELETMGAEIQDFEKRMQETQQKAQQELGAKQSELYQPIYQKAETAIKAVAKEKGYAYVFDISQPGVVYFDGGDDILNVVKTKLGITATTAAAPKK</sequence>
<evidence type="ECO:0000256" key="2">
    <source>
        <dbReference type="ARBA" id="ARBA00022729"/>
    </source>
</evidence>
<dbReference type="RefSeq" id="WP_106293598.1">
    <property type="nucleotide sequence ID" value="NZ_PVTH01000006.1"/>
</dbReference>
<dbReference type="GO" id="GO:0051082">
    <property type="term" value="F:unfolded protein binding"/>
    <property type="evidence" value="ECO:0007669"/>
    <property type="project" value="InterPro"/>
</dbReference>
<feature type="signal peptide" evidence="4">
    <location>
        <begin position="1"/>
        <end position="23"/>
    </location>
</feature>